<dbReference type="GO" id="GO:0017038">
    <property type="term" value="P:protein import"/>
    <property type="evidence" value="ECO:0007669"/>
    <property type="project" value="InterPro"/>
</dbReference>
<name>A0A955RKR7_9BACT</name>
<dbReference type="AlphaFoldDB" id="A0A955RKR7"/>
<evidence type="ECO:0000259" key="1">
    <source>
        <dbReference type="PROSITE" id="PS51196"/>
    </source>
</evidence>
<comment type="caution">
    <text evidence="2">The sequence shown here is derived from an EMBL/GenBank/DDBJ whole genome shotgun (WGS) entry which is preliminary data.</text>
</comment>
<dbReference type="GO" id="GO:0016020">
    <property type="term" value="C:membrane"/>
    <property type="evidence" value="ECO:0007669"/>
    <property type="project" value="InterPro"/>
</dbReference>
<feature type="non-terminal residue" evidence="2">
    <location>
        <position position="130"/>
    </location>
</feature>
<protein>
    <recommendedName>
        <fullName evidence="1">SecA family profile domain-containing protein</fullName>
    </recommendedName>
</protein>
<dbReference type="InterPro" id="IPR027417">
    <property type="entry name" value="P-loop_NTPase"/>
</dbReference>
<dbReference type="Gene3D" id="3.40.50.300">
    <property type="entry name" value="P-loop containing nucleotide triphosphate hydrolases"/>
    <property type="match status" value="1"/>
</dbReference>
<dbReference type="Pfam" id="PF07517">
    <property type="entry name" value="SecA_DEAD"/>
    <property type="match status" value="1"/>
</dbReference>
<dbReference type="GO" id="GO:0005524">
    <property type="term" value="F:ATP binding"/>
    <property type="evidence" value="ECO:0007669"/>
    <property type="project" value="InterPro"/>
</dbReference>
<gene>
    <name evidence="2" type="ORF">KC717_05905</name>
</gene>
<organism evidence="2 3">
    <name type="scientific">Candidatus Dojkabacteria bacterium</name>
    <dbReference type="NCBI Taxonomy" id="2099670"/>
    <lineage>
        <taxon>Bacteria</taxon>
        <taxon>Candidatus Dojkabacteria</taxon>
    </lineage>
</organism>
<sequence length="130" mass="15012">MFAKFKSLFDPSKKNIKEVQSTVDEVKTLRDTYKDKSLEELQTIIKEIREELHPLIEAIPEKYKSSIKAPKRNKDYVAKEQAVQDTLLKNLPKVYAATGEVLRRRVGYVHYDVQLVASTILAQGYKLTEL</sequence>
<dbReference type="PROSITE" id="PS51196">
    <property type="entry name" value="SECA_MOTOR_DEAD"/>
    <property type="match status" value="1"/>
</dbReference>
<dbReference type="InterPro" id="IPR014018">
    <property type="entry name" value="SecA_motor_DEAD"/>
</dbReference>
<evidence type="ECO:0000313" key="2">
    <source>
        <dbReference type="EMBL" id="MCA9386154.1"/>
    </source>
</evidence>
<proteinExistence type="predicted"/>
<feature type="domain" description="SecA family profile" evidence="1">
    <location>
        <begin position="1"/>
        <end position="130"/>
    </location>
</feature>
<accession>A0A955RKR7</accession>
<dbReference type="Proteomes" id="UP000754563">
    <property type="component" value="Unassembled WGS sequence"/>
</dbReference>
<dbReference type="EMBL" id="JAGQLH010000086">
    <property type="protein sequence ID" value="MCA9386154.1"/>
    <property type="molecule type" value="Genomic_DNA"/>
</dbReference>
<reference evidence="2" key="1">
    <citation type="submission" date="2020-04" db="EMBL/GenBank/DDBJ databases">
        <authorList>
            <person name="Zhang T."/>
        </authorList>
    </citation>
    <scope>NUCLEOTIDE SEQUENCE</scope>
    <source>
        <strain evidence="2">HKST-UBA11</strain>
    </source>
</reference>
<reference evidence="2" key="2">
    <citation type="journal article" date="2021" name="Microbiome">
        <title>Successional dynamics and alternative stable states in a saline activated sludge microbial community over 9 years.</title>
        <authorList>
            <person name="Wang Y."/>
            <person name="Ye J."/>
            <person name="Ju F."/>
            <person name="Liu L."/>
            <person name="Boyd J.A."/>
            <person name="Deng Y."/>
            <person name="Parks D.H."/>
            <person name="Jiang X."/>
            <person name="Yin X."/>
            <person name="Woodcroft B.J."/>
            <person name="Tyson G.W."/>
            <person name="Hugenholtz P."/>
            <person name="Polz M.F."/>
            <person name="Zhang T."/>
        </authorList>
    </citation>
    <scope>NUCLEOTIDE SEQUENCE</scope>
    <source>
        <strain evidence="2">HKST-UBA11</strain>
    </source>
</reference>
<dbReference type="InterPro" id="IPR011115">
    <property type="entry name" value="SecA_DEAD"/>
</dbReference>
<evidence type="ECO:0000313" key="3">
    <source>
        <dbReference type="Proteomes" id="UP000754563"/>
    </source>
</evidence>